<dbReference type="Proteomes" id="UP000050761">
    <property type="component" value="Unassembled WGS sequence"/>
</dbReference>
<evidence type="ECO:0000256" key="1">
    <source>
        <dbReference type="SAM" id="MobiDB-lite"/>
    </source>
</evidence>
<feature type="compositionally biased region" description="Basic and acidic residues" evidence="1">
    <location>
        <begin position="246"/>
        <end position="255"/>
    </location>
</feature>
<evidence type="ECO:0000313" key="5">
    <source>
        <dbReference type="WBParaSite" id="HPBE_0001956001-mRNA-1"/>
    </source>
</evidence>
<protein>
    <submittedName>
        <fullName evidence="3 5">Uncharacterized protein</fullName>
    </submittedName>
</protein>
<feature type="region of interest" description="Disordered" evidence="1">
    <location>
        <begin position="222"/>
        <end position="300"/>
    </location>
</feature>
<keyword evidence="4" id="KW-1185">Reference proteome</keyword>
<dbReference type="WBParaSite" id="HPBE_0001956001-mRNA-1">
    <property type="protein sequence ID" value="HPBE_0001956001-mRNA-1"/>
    <property type="gene ID" value="HPBE_0001956001"/>
</dbReference>
<feature type="region of interest" description="Disordered" evidence="1">
    <location>
        <begin position="341"/>
        <end position="390"/>
    </location>
</feature>
<reference evidence="3 4" key="1">
    <citation type="submission" date="2018-11" db="EMBL/GenBank/DDBJ databases">
        <authorList>
            <consortium name="Pathogen Informatics"/>
        </authorList>
    </citation>
    <scope>NUCLEOTIDE SEQUENCE [LARGE SCALE GENOMIC DNA]</scope>
</reference>
<organism evidence="4 5">
    <name type="scientific">Heligmosomoides polygyrus</name>
    <name type="common">Parasitic roundworm</name>
    <dbReference type="NCBI Taxonomy" id="6339"/>
    <lineage>
        <taxon>Eukaryota</taxon>
        <taxon>Metazoa</taxon>
        <taxon>Ecdysozoa</taxon>
        <taxon>Nematoda</taxon>
        <taxon>Chromadorea</taxon>
        <taxon>Rhabditida</taxon>
        <taxon>Rhabditina</taxon>
        <taxon>Rhabditomorpha</taxon>
        <taxon>Strongyloidea</taxon>
        <taxon>Heligmosomidae</taxon>
        <taxon>Heligmosomoides</taxon>
    </lineage>
</organism>
<dbReference type="PANTHER" id="PTHR40288">
    <property type="entry name" value="PROTEIN CBG16535-RELATED"/>
    <property type="match status" value="1"/>
</dbReference>
<dbReference type="PANTHER" id="PTHR40288:SF2">
    <property type="entry name" value="G PROTEIN-COUPLED RECEPTOR-RELATED"/>
    <property type="match status" value="1"/>
</dbReference>
<evidence type="ECO:0000313" key="3">
    <source>
        <dbReference type="EMBL" id="VDP15541.1"/>
    </source>
</evidence>
<feature type="transmembrane region" description="Helical" evidence="2">
    <location>
        <begin position="24"/>
        <end position="44"/>
    </location>
</feature>
<keyword evidence="2" id="KW-1133">Transmembrane helix</keyword>
<proteinExistence type="predicted"/>
<sequence length="390" mass="43256">MGRPARKTITTKYSPLEFPQGHDGFVTVQSAYGVGLLILLIAALPRILPQLMEPHAVPVVPISVYICGTMLNFFLLYVYWHWYWHVASLWGSAVKVRLGQVVRNANNRSRRDRPMIPKEPMQFPQPLGFDKLAAYSTTAIPDNSTPSPDELKRNNSSLSRIFKEVEAQMNGELPNGAVKVAAPRAAASEKSKGGGLLEVPATSKTVRARYPQGPPVIRAMMKRGKEETTAKSDGAAKRALFKRRASRETSTERELSLSPPRRQSVKPEGNGEGSVSPPRPSESRRNSAIPANRRAGYRRQSTVTINSLPFVIESTASEISTPATPPPPIVATRLTEDAYENRMLRAQEGKRRSSRQPQEETPRRRLPRTPSGTPCGELPRPTFYLQNSEL</sequence>
<accession>A0A3P8AYM2</accession>
<feature type="transmembrane region" description="Helical" evidence="2">
    <location>
        <begin position="56"/>
        <end position="80"/>
    </location>
</feature>
<feature type="compositionally biased region" description="Basic and acidic residues" evidence="1">
    <location>
        <begin position="223"/>
        <end position="236"/>
    </location>
</feature>
<gene>
    <name evidence="3" type="ORF">HPBE_LOCUS19559</name>
</gene>
<name>A0A183GBR9_HELPZ</name>
<keyword evidence="2" id="KW-0812">Transmembrane</keyword>
<dbReference type="AlphaFoldDB" id="A0A183GBR9"/>
<keyword evidence="2" id="KW-0472">Membrane</keyword>
<evidence type="ECO:0000256" key="2">
    <source>
        <dbReference type="SAM" id="Phobius"/>
    </source>
</evidence>
<feature type="compositionally biased region" description="Basic and acidic residues" evidence="1">
    <location>
        <begin position="341"/>
        <end position="363"/>
    </location>
</feature>
<evidence type="ECO:0000313" key="4">
    <source>
        <dbReference type="Proteomes" id="UP000050761"/>
    </source>
</evidence>
<dbReference type="OrthoDB" id="5823461at2759"/>
<accession>A0A183GBR9</accession>
<dbReference type="EMBL" id="UZAH01031456">
    <property type="protein sequence ID" value="VDP15541.1"/>
    <property type="molecule type" value="Genomic_DNA"/>
</dbReference>
<reference evidence="5" key="2">
    <citation type="submission" date="2019-09" db="UniProtKB">
        <authorList>
            <consortium name="WormBaseParasite"/>
        </authorList>
    </citation>
    <scope>IDENTIFICATION</scope>
</reference>